<reference evidence="2 3" key="1">
    <citation type="journal article" date="2012" name="J. Bacteriol.">
        <title>Genome Sequence of n-Alkane-Degrading Hydrocarboniphaga effusa Strain AP103T (ATCC BAA-332T).</title>
        <authorList>
            <person name="Chang H.K."/>
            <person name="Zylstra G.J."/>
            <person name="Chae J.C."/>
        </authorList>
    </citation>
    <scope>NUCLEOTIDE SEQUENCE [LARGE SCALE GENOMIC DNA]</scope>
    <source>
        <strain evidence="2 3">AP103</strain>
    </source>
</reference>
<proteinExistence type="predicted"/>
<accession>I8T658</accession>
<evidence type="ECO:0000313" key="2">
    <source>
        <dbReference type="EMBL" id="EIT69435.1"/>
    </source>
</evidence>
<comment type="caution">
    <text evidence="2">The sequence shown here is derived from an EMBL/GenBank/DDBJ whole genome shotgun (WGS) entry which is preliminary data.</text>
</comment>
<feature type="region of interest" description="Disordered" evidence="1">
    <location>
        <begin position="141"/>
        <end position="162"/>
    </location>
</feature>
<dbReference type="CDD" id="cd17511">
    <property type="entry name" value="YbjN_AmyR-like"/>
    <property type="match status" value="1"/>
</dbReference>
<evidence type="ECO:0000313" key="3">
    <source>
        <dbReference type="Proteomes" id="UP000003704"/>
    </source>
</evidence>
<dbReference type="STRING" id="1172194.WQQ_30170"/>
<dbReference type="EMBL" id="AKGD01000002">
    <property type="protein sequence ID" value="EIT69435.1"/>
    <property type="molecule type" value="Genomic_DNA"/>
</dbReference>
<keyword evidence="3" id="KW-1185">Reference proteome</keyword>
<sequence>MTATELLNSLSPDDVAEALRKAGYRASLGDTPSGPQIQSAAQGLGFFVAFGNELPSEVGRYADFSFHCWIAIEGSLPAGLIEGWNEGKRFARLFRRNQLLVLTMDVLVAGGVAPGNLQAQIEIWDRVIQDFLHHLKRPVSNSASSNASHGAPEAAPASAASA</sequence>
<evidence type="ECO:0000256" key="1">
    <source>
        <dbReference type="SAM" id="MobiDB-lite"/>
    </source>
</evidence>
<organism evidence="2 3">
    <name type="scientific">Hydrocarboniphaga effusa AP103</name>
    <dbReference type="NCBI Taxonomy" id="1172194"/>
    <lineage>
        <taxon>Bacteria</taxon>
        <taxon>Pseudomonadati</taxon>
        <taxon>Pseudomonadota</taxon>
        <taxon>Gammaproteobacteria</taxon>
        <taxon>Nevskiales</taxon>
        <taxon>Nevskiaceae</taxon>
        <taxon>Hydrocarboniphaga</taxon>
    </lineage>
</organism>
<name>I8T658_9GAMM</name>
<dbReference type="InterPro" id="IPR019660">
    <property type="entry name" value="Put_sensory_transdc_reg_YbjN"/>
</dbReference>
<gene>
    <name evidence="2" type="ORF">WQQ_30170</name>
</gene>
<dbReference type="Proteomes" id="UP000003704">
    <property type="component" value="Unassembled WGS sequence"/>
</dbReference>
<dbReference type="AlphaFoldDB" id="I8T658"/>
<evidence type="ECO:0008006" key="4">
    <source>
        <dbReference type="Google" id="ProtNLM"/>
    </source>
</evidence>
<dbReference type="Pfam" id="PF10722">
    <property type="entry name" value="YbjN"/>
    <property type="match status" value="1"/>
</dbReference>
<protein>
    <recommendedName>
        <fullName evidence="4">YbjN domain-containing protein</fullName>
    </recommendedName>
</protein>